<evidence type="ECO:0000256" key="2">
    <source>
        <dbReference type="SAM" id="Phobius"/>
    </source>
</evidence>
<reference evidence="3 4" key="1">
    <citation type="submission" date="2023-07" db="EMBL/GenBank/DDBJ databases">
        <title>Sequencing the genomes of 1000 actinobacteria strains.</title>
        <authorList>
            <person name="Klenk H.-P."/>
        </authorList>
    </citation>
    <scope>NUCLEOTIDE SEQUENCE [LARGE SCALE GENOMIC DNA]</scope>
    <source>
        <strain evidence="3 4">DSM 45554</strain>
    </source>
</reference>
<keyword evidence="2" id="KW-0472">Membrane</keyword>
<protein>
    <submittedName>
        <fullName evidence="3">Beta-lactamase regulating signal transducer with metallopeptidase domain</fullName>
    </submittedName>
</protein>
<comment type="caution">
    <text evidence="3">The sequence shown here is derived from an EMBL/GenBank/DDBJ whole genome shotgun (WGS) entry which is preliminary data.</text>
</comment>
<feature type="region of interest" description="Disordered" evidence="1">
    <location>
        <begin position="1"/>
        <end position="49"/>
    </location>
</feature>
<evidence type="ECO:0000313" key="3">
    <source>
        <dbReference type="EMBL" id="MDR7382339.1"/>
    </source>
</evidence>
<evidence type="ECO:0000313" key="4">
    <source>
        <dbReference type="Proteomes" id="UP001183585"/>
    </source>
</evidence>
<feature type="compositionally biased region" description="Polar residues" evidence="1">
    <location>
        <begin position="1"/>
        <end position="14"/>
    </location>
</feature>
<proteinExistence type="predicted"/>
<feature type="transmembrane region" description="Helical" evidence="2">
    <location>
        <begin position="55"/>
        <end position="78"/>
    </location>
</feature>
<accession>A0ABU2CLW3</accession>
<organism evidence="3 4">
    <name type="scientific">Promicromonospora iranensis</name>
    <dbReference type="NCBI Taxonomy" id="1105144"/>
    <lineage>
        <taxon>Bacteria</taxon>
        <taxon>Bacillati</taxon>
        <taxon>Actinomycetota</taxon>
        <taxon>Actinomycetes</taxon>
        <taxon>Micrococcales</taxon>
        <taxon>Promicromonosporaceae</taxon>
        <taxon>Promicromonospora</taxon>
    </lineage>
</organism>
<feature type="transmembrane region" description="Helical" evidence="2">
    <location>
        <begin position="132"/>
        <end position="155"/>
    </location>
</feature>
<dbReference type="EMBL" id="JAVDYE010000001">
    <property type="protein sequence ID" value="MDR7382339.1"/>
    <property type="molecule type" value="Genomic_DNA"/>
</dbReference>
<sequence>MTTSHDVSGADNLSQPPPTPDDAPVPDRAPVLEQVDASDQAEPEKNSGHQASAGVTAALALVLWLAIVLVVLAVQIFLNRSFGRDLEVGSLPRVWDWVLTIAALAGTWVLVRRRHPRVGPSAESEEASGRKPSAGVTTALVLALWVAIVLVLAITQIFLNRSLDLDIELGSLPGVWNWLLTFSLLAGTWALVRSRHPRIGP</sequence>
<evidence type="ECO:0000256" key="1">
    <source>
        <dbReference type="SAM" id="MobiDB-lite"/>
    </source>
</evidence>
<keyword evidence="2" id="KW-1133">Transmembrane helix</keyword>
<keyword evidence="4" id="KW-1185">Reference proteome</keyword>
<dbReference type="RefSeq" id="WP_274993383.1">
    <property type="nucleotide sequence ID" value="NZ_JAJQQP010000004.1"/>
</dbReference>
<name>A0ABU2CLW3_9MICO</name>
<keyword evidence="2" id="KW-0812">Transmembrane</keyword>
<gene>
    <name evidence="3" type="ORF">J2S48_001854</name>
</gene>
<feature type="transmembrane region" description="Helical" evidence="2">
    <location>
        <begin position="94"/>
        <end position="111"/>
    </location>
</feature>
<dbReference type="Proteomes" id="UP001183585">
    <property type="component" value="Unassembled WGS sequence"/>
</dbReference>
<feature type="transmembrane region" description="Helical" evidence="2">
    <location>
        <begin position="175"/>
        <end position="192"/>
    </location>
</feature>